<proteinExistence type="predicted"/>
<reference evidence="8" key="1">
    <citation type="submission" date="2021-01" db="EMBL/GenBank/DDBJ databases">
        <title>Modified the classification status of verrucomicrobia.</title>
        <authorList>
            <person name="Feng X."/>
        </authorList>
    </citation>
    <scope>NUCLEOTIDE SEQUENCE</scope>
    <source>
        <strain evidence="8">KCTC 12986</strain>
    </source>
</reference>
<dbReference type="GO" id="GO:0005509">
    <property type="term" value="F:calcium ion binding"/>
    <property type="evidence" value="ECO:0007669"/>
    <property type="project" value="InterPro"/>
</dbReference>
<dbReference type="SUPFAM" id="SSF103647">
    <property type="entry name" value="TSP type-3 repeat"/>
    <property type="match status" value="1"/>
</dbReference>
<evidence type="ECO:0000313" key="8">
    <source>
        <dbReference type="EMBL" id="MBK1833728.1"/>
    </source>
</evidence>
<keyword evidence="3 6" id="KW-0732">Signal</keyword>
<evidence type="ECO:0000256" key="2">
    <source>
        <dbReference type="ARBA" id="ARBA00022525"/>
    </source>
</evidence>
<comment type="caution">
    <text evidence="8">The sequence shown here is derived from an EMBL/GenBank/DDBJ whole genome shotgun (WGS) entry which is preliminary data.</text>
</comment>
<keyword evidence="8" id="KW-0378">Hydrolase</keyword>
<dbReference type="GO" id="GO:0004519">
    <property type="term" value="F:endonuclease activity"/>
    <property type="evidence" value="ECO:0007669"/>
    <property type="project" value="UniProtKB-KW"/>
</dbReference>
<dbReference type="EMBL" id="JAENIO010000012">
    <property type="protein sequence ID" value="MBK1833728.1"/>
    <property type="molecule type" value="Genomic_DNA"/>
</dbReference>
<dbReference type="Pfam" id="PF18884">
    <property type="entry name" value="TSP3_bac"/>
    <property type="match status" value="3"/>
</dbReference>
<dbReference type="AlphaFoldDB" id="A0A934RQR7"/>
<dbReference type="InterPro" id="IPR036691">
    <property type="entry name" value="Endo/exonu/phosph_ase_sf"/>
</dbReference>
<comment type="subcellular location">
    <subcellularLocation>
        <location evidence="1">Secreted</location>
    </subcellularLocation>
</comment>
<feature type="compositionally biased region" description="Acidic residues" evidence="5">
    <location>
        <begin position="732"/>
        <end position="746"/>
    </location>
</feature>
<keyword evidence="9" id="KW-1185">Reference proteome</keyword>
<keyword evidence="8" id="KW-0255">Endonuclease</keyword>
<evidence type="ECO:0000259" key="7">
    <source>
        <dbReference type="Pfam" id="PF03372"/>
    </source>
</evidence>
<dbReference type="Proteomes" id="UP000604083">
    <property type="component" value="Unassembled WGS sequence"/>
</dbReference>
<keyword evidence="2" id="KW-0964">Secreted</keyword>
<dbReference type="Gene3D" id="4.10.1080.10">
    <property type="entry name" value="TSP type-3 repeat"/>
    <property type="match status" value="1"/>
</dbReference>
<name>A0A934RQR7_9BACT</name>
<dbReference type="SUPFAM" id="SSF56219">
    <property type="entry name" value="DNase I-like"/>
    <property type="match status" value="1"/>
</dbReference>
<dbReference type="InterPro" id="IPR028974">
    <property type="entry name" value="TSP_type-3_rpt"/>
</dbReference>
<evidence type="ECO:0000256" key="6">
    <source>
        <dbReference type="SAM" id="SignalP"/>
    </source>
</evidence>
<accession>A0A934RQR7</accession>
<feature type="signal peptide" evidence="6">
    <location>
        <begin position="1"/>
        <end position="20"/>
    </location>
</feature>
<dbReference type="RefSeq" id="WP_200391163.1">
    <property type="nucleotide sequence ID" value="NZ_JAENIO010000012.1"/>
</dbReference>
<keyword evidence="8" id="KW-0540">Nuclease</keyword>
<evidence type="ECO:0000256" key="3">
    <source>
        <dbReference type="ARBA" id="ARBA00022729"/>
    </source>
</evidence>
<evidence type="ECO:0000256" key="4">
    <source>
        <dbReference type="ARBA" id="ARBA00022837"/>
    </source>
</evidence>
<dbReference type="InterPro" id="IPR059100">
    <property type="entry name" value="TSP3_bac"/>
</dbReference>
<organism evidence="8 9">
    <name type="scientific">Roseibacillus ishigakijimensis</name>
    <dbReference type="NCBI Taxonomy" id="454146"/>
    <lineage>
        <taxon>Bacteria</taxon>
        <taxon>Pseudomonadati</taxon>
        <taxon>Verrucomicrobiota</taxon>
        <taxon>Verrucomicrobiia</taxon>
        <taxon>Verrucomicrobiales</taxon>
        <taxon>Verrucomicrobiaceae</taxon>
        <taxon>Roseibacillus</taxon>
    </lineage>
</organism>
<dbReference type="InterPro" id="IPR005135">
    <property type="entry name" value="Endo/exonuclease/phosphatase"/>
</dbReference>
<keyword evidence="4" id="KW-0106">Calcium</keyword>
<evidence type="ECO:0000256" key="1">
    <source>
        <dbReference type="ARBA" id="ARBA00004613"/>
    </source>
</evidence>
<feature type="domain" description="Endonuclease/exonuclease/phosphatase" evidence="7">
    <location>
        <begin position="24"/>
        <end position="330"/>
    </location>
</feature>
<evidence type="ECO:0000313" key="9">
    <source>
        <dbReference type="Proteomes" id="UP000604083"/>
    </source>
</evidence>
<evidence type="ECO:0000256" key="5">
    <source>
        <dbReference type="SAM" id="MobiDB-lite"/>
    </source>
</evidence>
<gene>
    <name evidence="8" type="ORF">JIN78_06605</name>
</gene>
<dbReference type="Pfam" id="PF03372">
    <property type="entry name" value="Exo_endo_phos"/>
    <property type="match status" value="1"/>
</dbReference>
<feature type="chain" id="PRO_5037682466" evidence="6">
    <location>
        <begin position="21"/>
        <end position="847"/>
    </location>
</feature>
<feature type="region of interest" description="Disordered" evidence="5">
    <location>
        <begin position="706"/>
        <end position="754"/>
    </location>
</feature>
<protein>
    <submittedName>
        <fullName evidence="8">Endonuclease/exonuclease/phosphatase family protein</fullName>
    </submittedName>
</protein>
<feature type="region of interest" description="Disordered" evidence="5">
    <location>
        <begin position="667"/>
        <end position="690"/>
    </location>
</feature>
<dbReference type="Gene3D" id="3.60.10.10">
    <property type="entry name" value="Endonuclease/exonuclease/phosphatase"/>
    <property type="match status" value="1"/>
</dbReference>
<sequence length="847" mass="89246">MPRLFLALFTCLLLPLPAVPLRVVTFNIGANRDQNGDITESLNEPGSEDYEAVRAILARIDADVVCLQELANADISGGTNGGTTSDVHALAGELGLPHVLIPTNSGVFDFTLRNAILSRHPFETTDEIGSSDYLADIGAVGEDSSRAKDVTRVIPAAVIAVPGAAEPVTVLTLHAKSSTGLDDRFRRAVELARVRDYFQRHGLNEDDNLIVTGDFNLSGSSTTFTNEPAGLPSTWNRGTDLPLPLSYSNDPDFYFPAPQNLVALDARALNGEADTFMLGGAVLDFLLPSPALTTLGAEIYRSSLDTSNAQGLPKSGTPLPTETSSTASDHWAVFADFTLADAIPPATSYPLTAEAPAVSEDFADFAGQQAPPPWQSSGATWQGYFADDTAAGGYAHEEAVAFVPGEEAIVFSATFDNLTGAAISALEIGYLARQLGARSPGTTDQLQVTWSLEEGEPHNLSELTFLAGPEETLPRSETLVTTVAVEIPAGASFTLTFTATRGPDQGGEVSSAVFFNEVHYDNAGADNGEFIEVVVAPGFEAAGGDLQEVEVVFYNGSESQRRPYRTVALRDFESFAQPGESNGYRIYSHFPSDIQNGSPDGLALLVAGQVRQFLSYEGSFVALEGPAAGMASQEIAVAQDDPPPVGFGALGLTGSGADESSLSWTRFGEDVSHSPGAANAGQSFTGATPLPAQAFSLDDLQVRPVETTDRDGDGLPDEVELALGLDPGQSDSDGDGISDGEEDSDGDGQSNGAEVLIVGTDPGDANARFVAVLRRNPQQANQGELVFPTLAGRTYELLAGDEPWALESTSSLPGTGEEARLNIPWDEKGRFFAIRVHLEEGMSPSGN</sequence>